<dbReference type="HOGENOM" id="CLU_2664382_0_0_9"/>
<proteinExistence type="predicted"/>
<evidence type="ECO:0000313" key="1">
    <source>
        <dbReference type="EMBL" id="ADZ81995.1"/>
    </source>
</evidence>
<dbReference type="Proteomes" id="UP000008467">
    <property type="component" value="Chromosome"/>
</dbReference>
<organism evidence="1 2">
    <name type="scientific">Cellulosilyticum lentocellum (strain ATCC 49066 / DSM 5427 / NCIMB 11756 / RHM5)</name>
    <name type="common">Clostridium lentocellum</name>
    <dbReference type="NCBI Taxonomy" id="642492"/>
    <lineage>
        <taxon>Bacteria</taxon>
        <taxon>Bacillati</taxon>
        <taxon>Bacillota</taxon>
        <taxon>Clostridia</taxon>
        <taxon>Lachnospirales</taxon>
        <taxon>Cellulosilyticaceae</taxon>
        <taxon>Cellulosilyticum</taxon>
    </lineage>
</organism>
<keyword evidence="2" id="KW-1185">Reference proteome</keyword>
<dbReference type="KEGG" id="cle:Clole_0243"/>
<evidence type="ECO:0008006" key="3">
    <source>
        <dbReference type="Google" id="ProtNLM"/>
    </source>
</evidence>
<accession>F2JIS3</accession>
<sequence length="75" mass="7724">MAEITKKNLVLTFGTGAGKEVKITIAKPKEGLTSGEISSAMTTIIAANALGEDSLVATKVSAKYVVQQTEAITLA</sequence>
<dbReference type="Pfam" id="PF11148">
    <property type="entry name" value="DUF2922"/>
    <property type="match status" value="1"/>
</dbReference>
<reference evidence="1 2" key="1">
    <citation type="journal article" date="2011" name="J. Bacteriol.">
        <title>Complete genome sequence of the cellulose-degrading bacterium Cellulosilyticum lentocellum.</title>
        <authorList>
            <consortium name="US DOE Joint Genome Institute"/>
            <person name="Miller D.A."/>
            <person name="Suen G."/>
            <person name="Bruce D."/>
            <person name="Copeland A."/>
            <person name="Cheng J.F."/>
            <person name="Detter C."/>
            <person name="Goodwin L.A."/>
            <person name="Han C.S."/>
            <person name="Hauser L.J."/>
            <person name="Land M.L."/>
            <person name="Lapidus A."/>
            <person name="Lucas S."/>
            <person name="Meincke L."/>
            <person name="Pitluck S."/>
            <person name="Tapia R."/>
            <person name="Teshima H."/>
            <person name="Woyke T."/>
            <person name="Fox B.G."/>
            <person name="Angert E.R."/>
            <person name="Currie C.R."/>
        </authorList>
    </citation>
    <scope>NUCLEOTIDE SEQUENCE [LARGE SCALE GENOMIC DNA]</scope>
    <source>
        <strain evidence="2">ATCC 49066 / DSM 5427 / NCIMB 11756 / RHM5</strain>
    </source>
</reference>
<dbReference type="InterPro" id="IPR021321">
    <property type="entry name" value="DUF2922"/>
</dbReference>
<dbReference type="AlphaFoldDB" id="F2JIS3"/>
<name>F2JIS3_CELLD</name>
<evidence type="ECO:0000313" key="2">
    <source>
        <dbReference type="Proteomes" id="UP000008467"/>
    </source>
</evidence>
<dbReference type="STRING" id="642492.Clole_0243"/>
<gene>
    <name evidence="1" type="ordered locus">Clole_0243</name>
</gene>
<dbReference type="EMBL" id="CP002582">
    <property type="protein sequence ID" value="ADZ81995.1"/>
    <property type="molecule type" value="Genomic_DNA"/>
</dbReference>
<dbReference type="RefSeq" id="WP_013655296.1">
    <property type="nucleotide sequence ID" value="NC_015275.1"/>
</dbReference>
<protein>
    <recommendedName>
        <fullName evidence="3">DUF2922 domain-containing protein</fullName>
    </recommendedName>
</protein>